<reference evidence="2" key="1">
    <citation type="submission" date="2020-01" db="EMBL/GenBank/DDBJ databases">
        <authorList>
            <person name="Meier V. D."/>
            <person name="Meier V D."/>
        </authorList>
    </citation>
    <scope>NUCLEOTIDE SEQUENCE</scope>
    <source>
        <strain evidence="2">HLG_WM_MAG_01</strain>
    </source>
</reference>
<name>A0A6S6SMQ5_9BACT</name>
<feature type="transmembrane region" description="Helical" evidence="1">
    <location>
        <begin position="126"/>
        <end position="148"/>
    </location>
</feature>
<evidence type="ECO:0000313" key="2">
    <source>
        <dbReference type="EMBL" id="CAA6806637.1"/>
    </source>
</evidence>
<protein>
    <recommendedName>
        <fullName evidence="3">Type II secretion system protein GspF domain-containing protein</fullName>
    </recommendedName>
</protein>
<accession>A0A6S6SMQ5</accession>
<keyword evidence="1" id="KW-0812">Transmembrane</keyword>
<sequence length="331" mass="38069">MKKSGLSTIFNRFSDAHRETIKTIYRAEVKAPDMGESVSVILAKYRDVYKRLKSNKKVISNLNYIIRELDRRSDRDVVYKGILSDDIVLFLKEASKKHIKPSMIFEKYAPIKEKADKISRSTRNKLFIPIIVYFVALFGVNFMLSIFKEMRDDAIMPFSATVNFILDNFLWINGLIGIILIVLVFLYTEKLPIIKNAFLEIRGMLTLASIEVYHEMRYSSAEMIPALKRQFSLKYSPTKKDIEGLVRLLEKEKLINPFQAAEIEIETERGKLLRGIQVALDEKTEKVEKLNYIMQDTIGKFSILMVAPQIIQAIIVVAGMMLATADFKASF</sequence>
<feature type="transmembrane region" description="Helical" evidence="1">
    <location>
        <begin position="301"/>
        <end position="323"/>
    </location>
</feature>
<keyword evidence="1" id="KW-0472">Membrane</keyword>
<evidence type="ECO:0008006" key="3">
    <source>
        <dbReference type="Google" id="ProtNLM"/>
    </source>
</evidence>
<evidence type="ECO:0000256" key="1">
    <source>
        <dbReference type="SAM" id="Phobius"/>
    </source>
</evidence>
<organism evidence="2">
    <name type="scientific">uncultured Sulfurovum sp</name>
    <dbReference type="NCBI Taxonomy" id="269237"/>
    <lineage>
        <taxon>Bacteria</taxon>
        <taxon>Pseudomonadati</taxon>
        <taxon>Campylobacterota</taxon>
        <taxon>Epsilonproteobacteria</taxon>
        <taxon>Campylobacterales</taxon>
        <taxon>Sulfurovaceae</taxon>
        <taxon>Sulfurovum</taxon>
        <taxon>environmental samples</taxon>
    </lineage>
</organism>
<gene>
    <name evidence="2" type="ORF">HELGO_WM3210</name>
</gene>
<feature type="transmembrane region" description="Helical" evidence="1">
    <location>
        <begin position="168"/>
        <end position="187"/>
    </location>
</feature>
<keyword evidence="1" id="KW-1133">Transmembrane helix</keyword>
<dbReference type="EMBL" id="CACVAS010000047">
    <property type="protein sequence ID" value="CAA6806637.1"/>
    <property type="molecule type" value="Genomic_DNA"/>
</dbReference>
<dbReference type="AlphaFoldDB" id="A0A6S6SMQ5"/>
<proteinExistence type="predicted"/>